<reference evidence="2 3" key="1">
    <citation type="journal article" date="2017" name="Nature">
        <title>The Apostasia genome and the evolution of orchids.</title>
        <authorList>
            <person name="Zhang G.Q."/>
            <person name="Liu K.W."/>
            <person name="Li Z."/>
            <person name="Lohaus R."/>
            <person name="Hsiao Y.Y."/>
            <person name="Niu S.C."/>
            <person name="Wang J.Y."/>
            <person name="Lin Y.C."/>
            <person name="Xu Q."/>
            <person name="Chen L.J."/>
            <person name="Yoshida K."/>
            <person name="Fujiwara S."/>
            <person name="Wang Z.W."/>
            <person name="Zhang Y.Q."/>
            <person name="Mitsuda N."/>
            <person name="Wang M."/>
            <person name="Liu G.H."/>
            <person name="Pecoraro L."/>
            <person name="Huang H.X."/>
            <person name="Xiao X.J."/>
            <person name="Lin M."/>
            <person name="Wu X.Y."/>
            <person name="Wu W.L."/>
            <person name="Chen Y.Y."/>
            <person name="Chang S.B."/>
            <person name="Sakamoto S."/>
            <person name="Ohme-Takagi M."/>
            <person name="Yagi M."/>
            <person name="Zeng S.J."/>
            <person name="Shen C.Y."/>
            <person name="Yeh C.M."/>
            <person name="Luo Y.B."/>
            <person name="Tsai W.C."/>
            <person name="Van de Peer Y."/>
            <person name="Liu Z.J."/>
        </authorList>
    </citation>
    <scope>NUCLEOTIDE SEQUENCE [LARGE SCALE GENOMIC DNA]</scope>
    <source>
        <strain evidence="3">cv. Shenzhen</strain>
        <tissue evidence="2">Stem</tissue>
    </source>
</reference>
<sequence>METMTEGGEHEQRSQPNLEVKLVQDDGEFEGRETQLGAAEEKVREVIGGRVKVPQKQRSDSLRLNRRRLGFLLDRLAASRQWREASAVLSVLFAGNQRSYTLSEDRRNFLIAMELQKRFSRGRNYQNFIKATYEIWMSKLSWQKRSPKKMQSLQLELALFYLTQGRYDEALCYTKFLVSDELGSGPFVNLIHGLVLYQLWYASLPEEMQIKNFKVHLSSDANGMPLIDDYQETDMGESSNGHDAVDDEVIKASSRCFSDSSIGNEKMQGNHHLSRKKSCVTFHAHEPDTGQCFEEDEQTGLPTKQDNLLNTSIYFAPGLDKSLLPIQLKLLAEDPEQSIHLYRKFPNDNYRDAVKHLRFALHSKPPVLAALLPLIQLLLLGDRVHEAIMELDKSCNELDSTLSFRLKGRLLQCFLRDKRSAIWSCYENALKRDPTCNYSLERLIKMHKTGNYSTVLLLEMLAMNLDAVNGKSSIWEELASCFHKLKMSVIFDYEDCVSSNIAGVTNITSCIRIPRLFTEGETRDMWRLRCRWWESRHFNSSIFLSEMQSGDLMLVQYKAACAVHMYGPSFEYVTSVLTGLSKLGNTTDRIAYLQTHIKSPLNLGENLSEAQFGR</sequence>
<gene>
    <name evidence="2" type="ORF">AXF42_Ash012458</name>
</gene>
<dbReference type="PANTHER" id="PTHR36720">
    <property type="entry name" value="TAF RNA POLYMERASE I SUBUNIT A"/>
    <property type="match status" value="1"/>
</dbReference>
<dbReference type="Pfam" id="PF14929">
    <property type="entry name" value="TAF1_subA"/>
    <property type="match status" value="1"/>
</dbReference>
<evidence type="ECO:0000256" key="1">
    <source>
        <dbReference type="SAM" id="MobiDB-lite"/>
    </source>
</evidence>
<organism evidence="2 3">
    <name type="scientific">Apostasia shenzhenica</name>
    <dbReference type="NCBI Taxonomy" id="1088818"/>
    <lineage>
        <taxon>Eukaryota</taxon>
        <taxon>Viridiplantae</taxon>
        <taxon>Streptophyta</taxon>
        <taxon>Embryophyta</taxon>
        <taxon>Tracheophyta</taxon>
        <taxon>Spermatophyta</taxon>
        <taxon>Magnoliopsida</taxon>
        <taxon>Liliopsida</taxon>
        <taxon>Asparagales</taxon>
        <taxon>Orchidaceae</taxon>
        <taxon>Apostasioideae</taxon>
        <taxon>Apostasia</taxon>
    </lineage>
</organism>
<name>A0A2I0AQU5_9ASPA</name>
<protein>
    <submittedName>
        <fullName evidence="2">Uncharacterized protein</fullName>
    </submittedName>
</protein>
<keyword evidence="3" id="KW-1185">Reference proteome</keyword>
<dbReference type="Proteomes" id="UP000236161">
    <property type="component" value="Unassembled WGS sequence"/>
</dbReference>
<dbReference type="EMBL" id="KZ451959">
    <property type="protein sequence ID" value="PKA57919.1"/>
    <property type="molecule type" value="Genomic_DNA"/>
</dbReference>
<accession>A0A2I0AQU5</accession>
<dbReference type="STRING" id="1088818.A0A2I0AQU5"/>
<evidence type="ECO:0000313" key="2">
    <source>
        <dbReference type="EMBL" id="PKA57919.1"/>
    </source>
</evidence>
<dbReference type="GO" id="GO:0000120">
    <property type="term" value="C:RNA polymerase I transcription regulator complex"/>
    <property type="evidence" value="ECO:0007669"/>
    <property type="project" value="InterPro"/>
</dbReference>
<proteinExistence type="predicted"/>
<dbReference type="InterPro" id="IPR039495">
    <property type="entry name" value="TAF1A"/>
</dbReference>
<feature type="region of interest" description="Disordered" evidence="1">
    <location>
        <begin position="1"/>
        <end position="20"/>
    </location>
</feature>
<dbReference type="PANTHER" id="PTHR36720:SF1">
    <property type="entry name" value="TAF RNA POLYMERASE I SUBUNIT A"/>
    <property type="match status" value="1"/>
</dbReference>
<dbReference type="GO" id="GO:0006360">
    <property type="term" value="P:transcription by RNA polymerase I"/>
    <property type="evidence" value="ECO:0007669"/>
    <property type="project" value="InterPro"/>
</dbReference>
<dbReference type="OrthoDB" id="1899337at2759"/>
<evidence type="ECO:0000313" key="3">
    <source>
        <dbReference type="Proteomes" id="UP000236161"/>
    </source>
</evidence>
<dbReference type="AlphaFoldDB" id="A0A2I0AQU5"/>